<sequence length="189" mass="22693">MKNTNYTYLDDFINLEFRNLDSSFNSLELESTDDIFHFQEYLLDKKTINEYYHSAIQSLNNEVFLPTIDTSVFKETSKSVFNDTNKSDKKNYSPKFVRGNGIMREGYCEECDKWFRLKTSSYWYHMNYKHGVNSSGQKYPHPNIQNNCGYYEALCESCQKWVYLGKKNNNKSINFCWFKHWQKDHDKQM</sequence>
<name>A0A4Q9KYX0_9MICR</name>
<dbReference type="EMBL" id="PIXR01001753">
    <property type="protein sequence ID" value="TBU00218.1"/>
    <property type="molecule type" value="Genomic_DNA"/>
</dbReference>
<dbReference type="PANTHER" id="PTHR28125:SF2">
    <property type="entry name" value="MEIOTIC EXPRESSION UP-REGULATED PROTEIN 26"/>
    <property type="match status" value="1"/>
</dbReference>
<accession>A0A4Q9KYX0</accession>
<organism evidence="2 3">
    <name type="scientific">Hamiltosporidium magnivora</name>
    <dbReference type="NCBI Taxonomy" id="148818"/>
    <lineage>
        <taxon>Eukaryota</taxon>
        <taxon>Fungi</taxon>
        <taxon>Fungi incertae sedis</taxon>
        <taxon>Microsporidia</taxon>
        <taxon>Dubosqiidae</taxon>
        <taxon>Hamiltosporidium</taxon>
    </lineage>
</organism>
<dbReference type="VEuPathDB" id="MicrosporidiaDB:CWI36_1298p0010"/>
<dbReference type="PANTHER" id="PTHR28125">
    <property type="entry name" value="MEIOTIC EXPRESSION UP-REGULATED PROTEIN 26"/>
    <property type="match status" value="1"/>
</dbReference>
<protein>
    <submittedName>
        <fullName evidence="2">Putative DUF4451 domain-containing protein</fullName>
    </submittedName>
</protein>
<proteinExistence type="predicted"/>
<dbReference type="Proteomes" id="UP000293045">
    <property type="component" value="Unassembled WGS sequence"/>
</dbReference>
<dbReference type="InterPro" id="IPR028012">
    <property type="entry name" value="Rua1_C"/>
</dbReference>
<dbReference type="AlphaFoldDB" id="A0A4Q9KYX0"/>
<evidence type="ECO:0000313" key="3">
    <source>
        <dbReference type="Proteomes" id="UP000293045"/>
    </source>
</evidence>
<reference evidence="2 3" key="1">
    <citation type="submission" date="2017-12" db="EMBL/GenBank/DDBJ databases">
        <authorList>
            <person name="Pombert J.-F."/>
            <person name="Haag K.L."/>
            <person name="Ebert D."/>
        </authorList>
    </citation>
    <scope>NUCLEOTIDE SEQUENCE [LARGE SCALE GENOMIC DNA]</scope>
    <source>
        <strain evidence="2">IL-BN-2</strain>
    </source>
</reference>
<evidence type="ECO:0000259" key="1">
    <source>
        <dbReference type="Pfam" id="PF14616"/>
    </source>
</evidence>
<dbReference type="VEuPathDB" id="MicrosporidiaDB:CWI39_1753p0010"/>
<dbReference type="Pfam" id="PF14616">
    <property type="entry name" value="Rua1_C"/>
    <property type="match status" value="1"/>
</dbReference>
<feature type="domain" description="Transcription regulator Rua1 C-terminal" evidence="1">
    <location>
        <begin position="88"/>
        <end position="185"/>
    </location>
</feature>
<comment type="caution">
    <text evidence="2">The sequence shown here is derived from an EMBL/GenBank/DDBJ whole genome shotgun (WGS) entry which is preliminary data.</text>
</comment>
<evidence type="ECO:0000313" key="2">
    <source>
        <dbReference type="EMBL" id="TBU00218.1"/>
    </source>
</evidence>
<gene>
    <name evidence="2" type="ORF">CWI39_1753p0010</name>
</gene>